<dbReference type="InterPro" id="IPR011990">
    <property type="entry name" value="TPR-like_helical_dom_sf"/>
</dbReference>
<name>A0A4R9LST8_9LEPT</name>
<dbReference type="EMBL" id="RQHV01000036">
    <property type="protein sequence ID" value="TGN11962.1"/>
    <property type="molecule type" value="Genomic_DNA"/>
</dbReference>
<feature type="transmembrane region" description="Helical" evidence="2">
    <location>
        <begin position="350"/>
        <end position="372"/>
    </location>
</feature>
<dbReference type="SUPFAM" id="SSF48452">
    <property type="entry name" value="TPR-like"/>
    <property type="match status" value="1"/>
</dbReference>
<feature type="domain" description="7TM-DISM receptor extracellular" evidence="5">
    <location>
        <begin position="205"/>
        <end position="397"/>
    </location>
</feature>
<dbReference type="PANTHER" id="PTHR43156:SF2">
    <property type="entry name" value="STAGE II SPORULATION PROTEIN E"/>
    <property type="match status" value="1"/>
</dbReference>
<dbReference type="Pfam" id="PF07695">
    <property type="entry name" value="7TMR-DISM_7TM"/>
    <property type="match status" value="1"/>
</dbReference>
<dbReference type="GO" id="GO:0016791">
    <property type="term" value="F:phosphatase activity"/>
    <property type="evidence" value="ECO:0007669"/>
    <property type="project" value="TreeGrafter"/>
</dbReference>
<dbReference type="Proteomes" id="UP000298264">
    <property type="component" value="Unassembled WGS sequence"/>
</dbReference>
<keyword evidence="7" id="KW-1185">Reference proteome</keyword>
<dbReference type="AlphaFoldDB" id="A0A4R9LST8"/>
<reference evidence="6" key="1">
    <citation type="journal article" date="2019" name="PLoS Negl. Trop. Dis.">
        <title>Revisiting the worldwide diversity of Leptospira species in the environment.</title>
        <authorList>
            <person name="Vincent A.T."/>
            <person name="Schiettekatte O."/>
            <person name="Bourhy P."/>
            <person name="Veyrier F.J."/>
            <person name="Picardeau M."/>
        </authorList>
    </citation>
    <scope>NUCLEOTIDE SEQUENCE [LARGE SCALE GENOMIC DNA]</scope>
    <source>
        <strain evidence="6">201400974</strain>
    </source>
</reference>
<protein>
    <submittedName>
        <fullName evidence="6">Uncharacterized protein</fullName>
    </submittedName>
</protein>
<keyword evidence="1" id="KW-0378">Hydrolase</keyword>
<organism evidence="6 7">
    <name type="scientific">Leptospira ilyithenensis</name>
    <dbReference type="NCBI Taxonomy" id="2484901"/>
    <lineage>
        <taxon>Bacteria</taxon>
        <taxon>Pseudomonadati</taxon>
        <taxon>Spirochaetota</taxon>
        <taxon>Spirochaetia</taxon>
        <taxon>Leptospirales</taxon>
        <taxon>Leptospiraceae</taxon>
        <taxon>Leptospira</taxon>
    </lineage>
</organism>
<feature type="transmembrane region" description="Helical" evidence="2">
    <location>
        <begin position="203"/>
        <end position="221"/>
    </location>
</feature>
<evidence type="ECO:0000256" key="2">
    <source>
        <dbReference type="SAM" id="Phobius"/>
    </source>
</evidence>
<evidence type="ECO:0000256" key="1">
    <source>
        <dbReference type="ARBA" id="ARBA00022801"/>
    </source>
</evidence>
<keyword evidence="2" id="KW-1133">Transmembrane helix</keyword>
<evidence type="ECO:0000259" key="5">
    <source>
        <dbReference type="Pfam" id="PF07695"/>
    </source>
</evidence>
<feature type="domain" description="PPM-type phosphatase" evidence="4">
    <location>
        <begin position="498"/>
        <end position="696"/>
    </location>
</feature>
<sequence length="832" mass="96070">MLKLRFLIFFLLYLFSSFAISAIEPINLSELCSEKSCEGRIWNIKNDFHKNYLKSDFTPGMDGSKDWKEVRTFPIWLNQFYPSSESTANYTLLTLFDVPNEYFENETQMGIRMGEIGEVFTIYINGWKITSDGIFEKGQILFHRTIRGQVYHLPKKFLKPKDNLLVLHVVGDPRYDHTGLYLTRGYEIGYYDDLKYKTQDRTSLGLIAVYIAIGLYHFFLFLKRRKELHNLFFCGFAIGAGIYFFTRTNEIFELGLDSEITQKTELIILYLFVSCYYLFFSYLYFSSVNRYLKTLFYFNVSLAFISIFPPLYICEYILRLWQLSAVFFVLPAVVYLLYKGVKTNASYSKNLLFGSIVLILTAMFDILDSVVFNTGIAISKYSFFIYMLGIATVLADKFTELHRQTEILNATLEQKVVERTKELSKSLDSIQELKAQQDGDYFLTSLLLRPLGSNLSKNQDVKIEFLIQQKKKFQFKQWNSEIGGDLCVTHSVILKNKNYTVFVNADAMGKSIQGAGGVLVLGSVFAAIVERTKMSTLTSNVYPERWLKNSFLELQKVFETFDGSMLVSLVLGLVDDSTGTVYYINAEHPSLVLYRDGIAEFLDQEMQLRKLGIRITEGNLSVRIFAMKPGDILISGSDGRDDLLIGTEGENKRIINEDETKFLQFVEKGDGNLNNIAEHIQKFGDLTDDLSLLRIEYCPEHSISLDLRPMWKDAVALHKKKLFKESLQVCEEIGKYFPEETRALFLASLNKYHMGDWNDSADMAERVRLREPDNLKVLLNLTFIHIKLKNWNRANVILGEARKLSPDHKRIRQLDRFLEKQGKPIAPTEHWT</sequence>
<feature type="transmembrane region" description="Helical" evidence="2">
    <location>
        <begin position="294"/>
        <end position="313"/>
    </location>
</feature>
<dbReference type="Gene3D" id="1.25.40.10">
    <property type="entry name" value="Tetratricopeptide repeat domain"/>
    <property type="match status" value="1"/>
</dbReference>
<keyword evidence="2" id="KW-0472">Membrane</keyword>
<evidence type="ECO:0000313" key="7">
    <source>
        <dbReference type="Proteomes" id="UP000298264"/>
    </source>
</evidence>
<feature type="signal peptide" evidence="3">
    <location>
        <begin position="1"/>
        <end position="21"/>
    </location>
</feature>
<dbReference type="InterPro" id="IPR001932">
    <property type="entry name" value="PPM-type_phosphatase-like_dom"/>
</dbReference>
<feature type="transmembrane region" description="Helical" evidence="2">
    <location>
        <begin position="228"/>
        <end position="246"/>
    </location>
</feature>
<proteinExistence type="predicted"/>
<comment type="caution">
    <text evidence="6">The sequence shown here is derived from an EMBL/GenBank/DDBJ whole genome shotgun (WGS) entry which is preliminary data.</text>
</comment>
<feature type="transmembrane region" description="Helical" evidence="2">
    <location>
        <begin position="319"/>
        <end position="338"/>
    </location>
</feature>
<gene>
    <name evidence="6" type="ORF">EHS11_05495</name>
</gene>
<feature type="transmembrane region" description="Helical" evidence="2">
    <location>
        <begin position="266"/>
        <end position="285"/>
    </location>
</feature>
<accession>A0A4R9LST8</accession>
<evidence type="ECO:0000259" key="4">
    <source>
        <dbReference type="Pfam" id="PF07228"/>
    </source>
</evidence>
<dbReference type="PANTHER" id="PTHR43156">
    <property type="entry name" value="STAGE II SPORULATION PROTEIN E-RELATED"/>
    <property type="match status" value="1"/>
</dbReference>
<dbReference type="Gene3D" id="3.60.40.10">
    <property type="entry name" value="PPM-type phosphatase domain"/>
    <property type="match status" value="1"/>
</dbReference>
<keyword evidence="3" id="KW-0732">Signal</keyword>
<evidence type="ECO:0000256" key="3">
    <source>
        <dbReference type="SAM" id="SignalP"/>
    </source>
</evidence>
<dbReference type="OrthoDB" id="310619at2"/>
<feature type="transmembrane region" description="Helical" evidence="2">
    <location>
        <begin position="378"/>
        <end position="395"/>
    </location>
</feature>
<dbReference type="Pfam" id="PF07228">
    <property type="entry name" value="SpoIIE"/>
    <property type="match status" value="1"/>
</dbReference>
<dbReference type="InterPro" id="IPR052016">
    <property type="entry name" value="Bact_Sigma-Reg"/>
</dbReference>
<feature type="chain" id="PRO_5020259923" evidence="3">
    <location>
        <begin position="22"/>
        <end position="832"/>
    </location>
</feature>
<keyword evidence="2" id="KW-0812">Transmembrane</keyword>
<dbReference type="InterPro" id="IPR011623">
    <property type="entry name" value="7TMR_DISM_rcpt_extracell_dom1"/>
</dbReference>
<dbReference type="InterPro" id="IPR036457">
    <property type="entry name" value="PPM-type-like_dom_sf"/>
</dbReference>
<evidence type="ECO:0000313" key="6">
    <source>
        <dbReference type="EMBL" id="TGN11962.1"/>
    </source>
</evidence>